<evidence type="ECO:0000256" key="2">
    <source>
        <dbReference type="ARBA" id="ARBA00012438"/>
    </source>
</evidence>
<dbReference type="KEGG" id="cai:Caci_4180"/>
<feature type="compositionally biased region" description="Low complexity" evidence="6">
    <location>
        <begin position="387"/>
        <end position="398"/>
    </location>
</feature>
<dbReference type="InterPro" id="IPR003594">
    <property type="entry name" value="HATPase_dom"/>
</dbReference>
<dbReference type="eggNOG" id="COG0642">
    <property type="taxonomic scope" value="Bacteria"/>
</dbReference>
<dbReference type="GO" id="GO:0005886">
    <property type="term" value="C:plasma membrane"/>
    <property type="evidence" value="ECO:0007669"/>
    <property type="project" value="TreeGrafter"/>
</dbReference>
<keyword evidence="8" id="KW-0547">Nucleotide-binding</keyword>
<dbReference type="InParanoid" id="C7QHZ9"/>
<dbReference type="SUPFAM" id="SSF55874">
    <property type="entry name" value="ATPase domain of HSP90 chaperone/DNA topoisomerase II/histidine kinase"/>
    <property type="match status" value="1"/>
</dbReference>
<dbReference type="STRING" id="479433.Caci_4180"/>
<proteinExistence type="predicted"/>
<dbReference type="GO" id="GO:0004673">
    <property type="term" value="F:protein histidine kinase activity"/>
    <property type="evidence" value="ECO:0007669"/>
    <property type="project" value="UniProtKB-EC"/>
</dbReference>
<feature type="compositionally biased region" description="Gly residues" evidence="6">
    <location>
        <begin position="407"/>
        <end position="420"/>
    </location>
</feature>
<keyword evidence="4" id="KW-0808">Transferase</keyword>
<keyword evidence="5" id="KW-0418">Kinase</keyword>
<dbReference type="RefSeq" id="WP_015792773.1">
    <property type="nucleotide sequence ID" value="NC_013131.1"/>
</dbReference>
<dbReference type="InterPro" id="IPR050428">
    <property type="entry name" value="TCS_sensor_his_kinase"/>
</dbReference>
<feature type="compositionally biased region" description="Low complexity" evidence="6">
    <location>
        <begin position="421"/>
        <end position="437"/>
    </location>
</feature>
<sequence length="458" mass="47942" precursor="true">MNAEIALWCTAVALVVAIAAAVYWARGAARLRTRIAGLEEACEARDAAVAQLVSATLPSASDVLSDSPAASSAVAVAPVLDRTAFAGDIGVLTQRYTTGIRDMQRDVAEAVRKRVEDEAHQTTESAVRSFAETVVSLGANLSKVVAEAMRQHRGDATFETLTLIDHTVQQMIRQAQSYVVVCGGLPGRRWPAQPMTDVVRGAMGRIQDYQRIRPRELPRQVVGQAVEPAVHAVATLLDNAARYSPPGSFVDVTFQEGHHGVTIIVDDAGVGMNSEQLDAARRILSGQEPVDLHRLGPHPKIGFPTVAALSRRYGFQASIDGSGSPFGGTRAALFIPESLLAAEVPIDQGEAPEAAPAEVMETTDTGLPRRKRHIATVDTQPLPPVLSASPPRASIAAAWQSGAHSTGTGGDTRTGSGSGSESGSTTGTGTPTPTGAGTDRDTGTGRQDSPSDPAEGTR</sequence>
<dbReference type="PANTHER" id="PTHR45436">
    <property type="entry name" value="SENSOR HISTIDINE KINASE YKOH"/>
    <property type="match status" value="1"/>
</dbReference>
<dbReference type="InterPro" id="IPR036890">
    <property type="entry name" value="HATPase_C_sf"/>
</dbReference>
<keyword evidence="3" id="KW-0597">Phosphoprotein</keyword>
<dbReference type="Pfam" id="PF02518">
    <property type="entry name" value="HATPase_c"/>
    <property type="match status" value="1"/>
</dbReference>
<feature type="domain" description="Histidine kinase/HSP90-like ATPase" evidence="7">
    <location>
        <begin position="229"/>
        <end position="337"/>
    </location>
</feature>
<evidence type="ECO:0000256" key="4">
    <source>
        <dbReference type="ARBA" id="ARBA00022679"/>
    </source>
</evidence>
<dbReference type="Proteomes" id="UP000000851">
    <property type="component" value="Chromosome"/>
</dbReference>
<feature type="region of interest" description="Disordered" evidence="6">
    <location>
        <begin position="349"/>
        <end position="458"/>
    </location>
</feature>
<gene>
    <name evidence="8" type="ordered locus">Caci_4180</name>
</gene>
<evidence type="ECO:0000256" key="6">
    <source>
        <dbReference type="SAM" id="MobiDB-lite"/>
    </source>
</evidence>
<dbReference type="HOGENOM" id="CLU_021841_0_0_11"/>
<dbReference type="EC" id="2.7.13.3" evidence="2"/>
<dbReference type="Gene3D" id="3.30.565.10">
    <property type="entry name" value="Histidine kinase-like ATPase, C-terminal domain"/>
    <property type="match status" value="1"/>
</dbReference>
<comment type="catalytic activity">
    <reaction evidence="1">
        <text>ATP + protein L-histidine = ADP + protein N-phospho-L-histidine.</text>
        <dbReference type="EC" id="2.7.13.3"/>
    </reaction>
</comment>
<keyword evidence="9" id="KW-1185">Reference proteome</keyword>
<evidence type="ECO:0000259" key="7">
    <source>
        <dbReference type="Pfam" id="PF02518"/>
    </source>
</evidence>
<evidence type="ECO:0000256" key="5">
    <source>
        <dbReference type="ARBA" id="ARBA00022777"/>
    </source>
</evidence>
<name>C7QHZ9_CATAD</name>
<dbReference type="AlphaFoldDB" id="C7QHZ9"/>
<evidence type="ECO:0000313" key="8">
    <source>
        <dbReference type="EMBL" id="ACU73044.1"/>
    </source>
</evidence>
<reference evidence="8 9" key="1">
    <citation type="journal article" date="2009" name="Stand. Genomic Sci.">
        <title>Complete genome sequence of Catenulispora acidiphila type strain (ID 139908).</title>
        <authorList>
            <person name="Copeland A."/>
            <person name="Lapidus A."/>
            <person name="Glavina Del Rio T."/>
            <person name="Nolan M."/>
            <person name="Lucas S."/>
            <person name="Chen F."/>
            <person name="Tice H."/>
            <person name="Cheng J.F."/>
            <person name="Bruce D."/>
            <person name="Goodwin L."/>
            <person name="Pitluck S."/>
            <person name="Mikhailova N."/>
            <person name="Pati A."/>
            <person name="Ivanova N."/>
            <person name="Mavromatis K."/>
            <person name="Chen A."/>
            <person name="Palaniappan K."/>
            <person name="Chain P."/>
            <person name="Land M."/>
            <person name="Hauser L."/>
            <person name="Chang Y.J."/>
            <person name="Jeffries C.D."/>
            <person name="Chertkov O."/>
            <person name="Brettin T."/>
            <person name="Detter J.C."/>
            <person name="Han C."/>
            <person name="Ali Z."/>
            <person name="Tindall B.J."/>
            <person name="Goker M."/>
            <person name="Bristow J."/>
            <person name="Eisen J.A."/>
            <person name="Markowitz V."/>
            <person name="Hugenholtz P."/>
            <person name="Kyrpides N.C."/>
            <person name="Klenk H.P."/>
        </authorList>
    </citation>
    <scope>NUCLEOTIDE SEQUENCE [LARGE SCALE GENOMIC DNA]</scope>
    <source>
        <strain evidence="9">DSM 44928 / JCM 14897 / NBRC 102108 / NRRL B-24433 / ID139908</strain>
    </source>
</reference>
<evidence type="ECO:0000256" key="3">
    <source>
        <dbReference type="ARBA" id="ARBA00022553"/>
    </source>
</evidence>
<accession>C7QHZ9</accession>
<dbReference type="PANTHER" id="PTHR45436:SF5">
    <property type="entry name" value="SENSOR HISTIDINE KINASE TRCS"/>
    <property type="match status" value="1"/>
</dbReference>
<evidence type="ECO:0000313" key="9">
    <source>
        <dbReference type="Proteomes" id="UP000000851"/>
    </source>
</evidence>
<dbReference type="GO" id="GO:0005524">
    <property type="term" value="F:ATP binding"/>
    <property type="evidence" value="ECO:0007669"/>
    <property type="project" value="UniProtKB-KW"/>
</dbReference>
<dbReference type="EMBL" id="CP001700">
    <property type="protein sequence ID" value="ACU73044.1"/>
    <property type="molecule type" value="Genomic_DNA"/>
</dbReference>
<organism evidence="8 9">
    <name type="scientific">Catenulispora acidiphila (strain DSM 44928 / JCM 14897 / NBRC 102108 / NRRL B-24433 / ID139908)</name>
    <dbReference type="NCBI Taxonomy" id="479433"/>
    <lineage>
        <taxon>Bacteria</taxon>
        <taxon>Bacillati</taxon>
        <taxon>Actinomycetota</taxon>
        <taxon>Actinomycetes</taxon>
        <taxon>Catenulisporales</taxon>
        <taxon>Catenulisporaceae</taxon>
        <taxon>Catenulispora</taxon>
    </lineage>
</organism>
<protein>
    <recommendedName>
        <fullName evidence="2">histidine kinase</fullName>
        <ecNumber evidence="2">2.7.13.3</ecNumber>
    </recommendedName>
</protein>
<dbReference type="GO" id="GO:0000160">
    <property type="term" value="P:phosphorelay signal transduction system"/>
    <property type="evidence" value="ECO:0007669"/>
    <property type="project" value="TreeGrafter"/>
</dbReference>
<keyword evidence="8" id="KW-0067">ATP-binding</keyword>
<evidence type="ECO:0000256" key="1">
    <source>
        <dbReference type="ARBA" id="ARBA00000085"/>
    </source>
</evidence>